<dbReference type="KEGG" id="slau:SLA_4021"/>
<name>A0A160P363_STRLU</name>
<gene>
    <name evidence="1" type="ORF">SLA_4021</name>
</gene>
<evidence type="ECO:0000313" key="2">
    <source>
        <dbReference type="Proteomes" id="UP000217676"/>
    </source>
</evidence>
<reference evidence="1 2" key="1">
    <citation type="journal article" date="2016" name="Genome Announc.">
        <title>Complete Genome Sequence of Thiostrepton-Producing Streptomyces laurentii ATCC 31255.</title>
        <authorList>
            <person name="Doi K."/>
            <person name="Fujino Y."/>
            <person name="Nagayoshi Y."/>
            <person name="Ohshima T."/>
            <person name="Ogata S."/>
        </authorList>
    </citation>
    <scope>NUCLEOTIDE SEQUENCE [LARGE SCALE GENOMIC DNA]</scope>
    <source>
        <strain evidence="1 2">ATCC 31255</strain>
    </source>
</reference>
<protein>
    <submittedName>
        <fullName evidence="1">Uncharacterized protein</fullName>
    </submittedName>
</protein>
<dbReference type="EMBL" id="AP017424">
    <property type="protein sequence ID" value="BAU84910.1"/>
    <property type="molecule type" value="Genomic_DNA"/>
</dbReference>
<dbReference type="AlphaFoldDB" id="A0A160P363"/>
<dbReference type="Proteomes" id="UP000217676">
    <property type="component" value="Chromosome"/>
</dbReference>
<evidence type="ECO:0000313" key="1">
    <source>
        <dbReference type="EMBL" id="BAU84910.1"/>
    </source>
</evidence>
<organism evidence="1 2">
    <name type="scientific">Streptomyces laurentii</name>
    <dbReference type="NCBI Taxonomy" id="39478"/>
    <lineage>
        <taxon>Bacteria</taxon>
        <taxon>Bacillati</taxon>
        <taxon>Actinomycetota</taxon>
        <taxon>Actinomycetes</taxon>
        <taxon>Kitasatosporales</taxon>
        <taxon>Streptomycetaceae</taxon>
        <taxon>Streptomyces</taxon>
    </lineage>
</organism>
<keyword evidence="2" id="KW-1185">Reference proteome</keyword>
<proteinExistence type="predicted"/>
<accession>A0A160P363</accession>
<sequence>MLELLPGVGVTLPDGAGTLRFGTGPAEAGPVLATAPQVHHGPQCASLTRAGYPELRHAHDAWLSGVLFDPLWNTVATFGDVMLTVAGGGPGRTDRLAAVRIDVRSPAGTARRTTSVVWDGVDLFGHPARDVVSVLPEPRHPGSPPGTDTVVEPLGLWLGGRTPADDRFSQLLLIAAPTGWEQCCAGTFTCEEGGDGLTGIFH</sequence>